<reference evidence="2" key="3">
    <citation type="journal article" date="2023" name="Microbiol. Resour. Announc.">
        <title>Draft Genome Sequence of Granulicatella sp. Strain S8, Isolated from a Marine Fish, Seriola quinqueradiata.</title>
        <authorList>
            <person name="Lee M."/>
            <person name="Farooq A."/>
            <person name="Jeong J.B."/>
            <person name="Jung M.Y."/>
        </authorList>
    </citation>
    <scope>NUCLEOTIDE SEQUENCE</scope>
    <source>
        <strain evidence="2">S8</strain>
    </source>
</reference>
<keyword evidence="3" id="KW-1185">Reference proteome</keyword>
<evidence type="ECO:0008006" key="4">
    <source>
        <dbReference type="Google" id="ProtNLM"/>
    </source>
</evidence>
<organism evidence="2 3">
    <name type="scientific">Granulicatella seriolae</name>
    <dbReference type="NCBI Taxonomy" id="2967226"/>
    <lineage>
        <taxon>Bacteria</taxon>
        <taxon>Bacillati</taxon>
        <taxon>Bacillota</taxon>
        <taxon>Bacilli</taxon>
        <taxon>Lactobacillales</taxon>
        <taxon>Carnobacteriaceae</taxon>
        <taxon>Granulicatella</taxon>
    </lineage>
</organism>
<gene>
    <name evidence="2" type="ORF">NPA36_06640</name>
</gene>
<evidence type="ECO:0000313" key="3">
    <source>
        <dbReference type="Proteomes" id="UP001059480"/>
    </source>
</evidence>
<keyword evidence="1" id="KW-0472">Membrane</keyword>
<evidence type="ECO:0000256" key="1">
    <source>
        <dbReference type="SAM" id="Phobius"/>
    </source>
</evidence>
<sequence>MKRIKDKEKMIKIGAVIGTVGVIGGIISTICMRRKIRKIDERIRNADDYISEFCELQLAVDADFDERINANYEEIISSLEHIECLAKKQD</sequence>
<dbReference type="RefSeq" id="WP_256945335.1">
    <property type="nucleotide sequence ID" value="NZ_JANHNZ010000005.1"/>
</dbReference>
<feature type="transmembrane region" description="Helical" evidence="1">
    <location>
        <begin position="12"/>
        <end position="32"/>
    </location>
</feature>
<reference evidence="2" key="1">
    <citation type="submission" date="2022-07" db="EMBL/GenBank/DDBJ databases">
        <authorList>
            <person name="Jung M.-Y."/>
            <person name="Lee M."/>
        </authorList>
    </citation>
    <scope>NUCLEOTIDE SEQUENCE</scope>
    <source>
        <strain evidence="2">S8</strain>
    </source>
</reference>
<protein>
    <recommendedName>
        <fullName evidence="4">Conjugal transfer protein</fullName>
    </recommendedName>
</protein>
<name>A0ABT1WNW8_9LACT</name>
<proteinExistence type="predicted"/>
<keyword evidence="1" id="KW-1133">Transmembrane helix</keyword>
<comment type="caution">
    <text evidence="2">The sequence shown here is derived from an EMBL/GenBank/DDBJ whole genome shotgun (WGS) entry which is preliminary data.</text>
</comment>
<dbReference type="EMBL" id="JANHNZ010000005">
    <property type="protein sequence ID" value="MCQ9210224.1"/>
    <property type="molecule type" value="Genomic_DNA"/>
</dbReference>
<accession>A0ABT1WNW8</accession>
<dbReference type="Proteomes" id="UP001059480">
    <property type="component" value="Unassembled WGS sequence"/>
</dbReference>
<keyword evidence="1" id="KW-0812">Transmembrane</keyword>
<evidence type="ECO:0000313" key="2">
    <source>
        <dbReference type="EMBL" id="MCQ9210224.1"/>
    </source>
</evidence>
<reference evidence="2" key="2">
    <citation type="journal article" date="2023" name="Curr. Microbiol.">
        <title>Granulicatella seriolae sp. nov., a Novel Facultative Anaerobe Isolated from Yellowtail Marine Fish.</title>
        <authorList>
            <person name="Lee M."/>
            <person name="Choi Y.J."/>
            <person name="Farooq A."/>
            <person name="Jeong J.B."/>
            <person name="Jung M.Y."/>
        </authorList>
    </citation>
    <scope>NUCLEOTIDE SEQUENCE</scope>
    <source>
        <strain evidence="2">S8</strain>
    </source>
</reference>